<keyword evidence="2" id="KW-1185">Reference proteome</keyword>
<evidence type="ECO:0000313" key="1">
    <source>
        <dbReference type="EMBL" id="GAA4185331.1"/>
    </source>
</evidence>
<reference evidence="2" key="1">
    <citation type="journal article" date="2019" name="Int. J. Syst. Evol. Microbiol.">
        <title>The Global Catalogue of Microorganisms (GCM) 10K type strain sequencing project: providing services to taxonomists for standard genome sequencing and annotation.</title>
        <authorList>
            <consortium name="The Broad Institute Genomics Platform"/>
            <consortium name="The Broad Institute Genome Sequencing Center for Infectious Disease"/>
            <person name="Wu L."/>
            <person name="Ma J."/>
        </authorList>
    </citation>
    <scope>NUCLEOTIDE SEQUENCE [LARGE SCALE GENOMIC DNA]</scope>
    <source>
        <strain evidence="2">JCM 17593</strain>
    </source>
</reference>
<name>A0ABP8AK31_9MICO</name>
<organism evidence="1 2">
    <name type="scientific">Gryllotalpicola kribbensis</name>
    <dbReference type="NCBI Taxonomy" id="993084"/>
    <lineage>
        <taxon>Bacteria</taxon>
        <taxon>Bacillati</taxon>
        <taxon>Actinomycetota</taxon>
        <taxon>Actinomycetes</taxon>
        <taxon>Micrococcales</taxon>
        <taxon>Microbacteriaceae</taxon>
        <taxon>Gryllotalpicola</taxon>
    </lineage>
</organism>
<dbReference type="PANTHER" id="PTHR30528:SF0">
    <property type="entry name" value="CYTOPLASMIC PROTEIN"/>
    <property type="match status" value="1"/>
</dbReference>
<dbReference type="PANTHER" id="PTHR30528">
    <property type="entry name" value="CYTOPLASMIC PROTEIN"/>
    <property type="match status" value="1"/>
</dbReference>
<protein>
    <submittedName>
        <fullName evidence="1">Crosslink repair DNA glycosylase YcaQ family protein</fullName>
    </submittedName>
</protein>
<dbReference type="Pfam" id="PF06224">
    <property type="entry name" value="AlkZ-like"/>
    <property type="match status" value="1"/>
</dbReference>
<dbReference type="EMBL" id="BAABBX010000005">
    <property type="protein sequence ID" value="GAA4185331.1"/>
    <property type="molecule type" value="Genomic_DNA"/>
</dbReference>
<comment type="caution">
    <text evidence="1">The sequence shown here is derived from an EMBL/GenBank/DDBJ whole genome shotgun (WGS) entry which is preliminary data.</text>
</comment>
<gene>
    <name evidence="1" type="ORF">GCM10022288_07190</name>
</gene>
<accession>A0ABP8AK31</accession>
<dbReference type="InterPro" id="IPR009351">
    <property type="entry name" value="AlkZ-like"/>
</dbReference>
<dbReference type="RefSeq" id="WP_344773893.1">
    <property type="nucleotide sequence ID" value="NZ_BAABBX010000005.1"/>
</dbReference>
<sequence length="412" mass="45453">MVQTLSAAAARRVALAAQGFGRPAPERVGTRQLNGLFERLGLLQIDSVNVFERSHYLPAFARLGAYDKSLLDRLTFRPGSPASDAGYTEVWAHEAAFVRVRDWPLFRFRHRRYREKYLAGKESWGLTAGRETIEWLRSELAAKGPLAASEIEHDANVRQGPWWGWSEVKQGLEVMFRAGELATAGRTRFERRYALAADVLPTSVLGAAVAEPDAVRELVRRAVTALGVGTLSDIADYYRLYTAETKTALHELIDAGDVERVHVEGWVGAAGRPLAAFVPAGVRVPRAIAATAVLSPFDPVVWERDRLLRMFGMHYRIEIYTPAPKRVYGYYTLPVLVDDEIVGRVDLKSDRQAGLLRVQSAWVETGREPEAVAERLAPLLAATAEWQGLDGVVVMGRGDLAPALAGADELIA</sequence>
<dbReference type="Proteomes" id="UP001500213">
    <property type="component" value="Unassembled WGS sequence"/>
</dbReference>
<proteinExistence type="predicted"/>
<evidence type="ECO:0000313" key="2">
    <source>
        <dbReference type="Proteomes" id="UP001500213"/>
    </source>
</evidence>